<reference evidence="1" key="1">
    <citation type="submission" date="2021-09" db="EMBL/GenBank/DDBJ databases">
        <title>Genomic analysis of Ralstonia spp.</title>
        <authorList>
            <person name="Aburjaile F."/>
            <person name="Ariute J.C."/>
            <person name="Pais A.K.L."/>
            <person name="Albuquerque G.M.R."/>
            <person name="Silva A.M.F."/>
            <person name="Brenig B."/>
            <person name="Azevedo V."/>
            <person name="Matiuzzi M."/>
            <person name="Ramos R."/>
            <person name="Goes-Neto A."/>
            <person name="Soares S."/>
            <person name="Iseppon A.M.B."/>
            <person name="Souza E."/>
            <person name="Gama M."/>
        </authorList>
    </citation>
    <scope>NUCLEOTIDE SEQUENCE</scope>
    <source>
        <strain evidence="1">B4</strain>
    </source>
</reference>
<accession>A0A7X0PYB9</accession>
<comment type="caution">
    <text evidence="1">The sequence shown here is derived from an EMBL/GenBank/DDBJ whole genome shotgun (WGS) entry which is preliminary data.</text>
</comment>
<evidence type="ECO:0000313" key="2">
    <source>
        <dbReference type="Proteomes" id="UP001143674"/>
    </source>
</evidence>
<dbReference type="RefSeq" id="WP_184849856.1">
    <property type="nucleotide sequence ID" value="NZ_JABZEH010000001.1"/>
</dbReference>
<dbReference type="AlphaFoldDB" id="A0A7X0PYB9"/>
<gene>
    <name evidence="1" type="ORF">LBW55_23580</name>
</gene>
<sequence length="57" mass="6596">MIESDRSSFLGKDPAPTVSYCSQYADDMFRTWDPKRVDKVEGSLKALDAWARQRLEQ</sequence>
<dbReference type="Proteomes" id="UP001143674">
    <property type="component" value="Unassembled WGS sequence"/>
</dbReference>
<name>A0A7X0PYB9_RALSL</name>
<proteinExistence type="predicted"/>
<dbReference type="EMBL" id="JAIVEX010000015">
    <property type="protein sequence ID" value="MDB0524596.1"/>
    <property type="molecule type" value="Genomic_DNA"/>
</dbReference>
<organism evidence="1 2">
    <name type="scientific">Ralstonia solanacearum</name>
    <name type="common">Pseudomonas solanacearum</name>
    <dbReference type="NCBI Taxonomy" id="305"/>
    <lineage>
        <taxon>Bacteria</taxon>
        <taxon>Pseudomonadati</taxon>
        <taxon>Pseudomonadota</taxon>
        <taxon>Betaproteobacteria</taxon>
        <taxon>Burkholderiales</taxon>
        <taxon>Burkholderiaceae</taxon>
        <taxon>Ralstonia</taxon>
        <taxon>Ralstonia solanacearum species complex</taxon>
    </lineage>
</organism>
<evidence type="ECO:0000313" key="1">
    <source>
        <dbReference type="EMBL" id="MDB0524596.1"/>
    </source>
</evidence>
<protein>
    <submittedName>
        <fullName evidence="1">Uncharacterized protein</fullName>
    </submittedName>
</protein>